<proteinExistence type="predicted"/>
<feature type="compositionally biased region" description="Acidic residues" evidence="1">
    <location>
        <begin position="1"/>
        <end position="14"/>
    </location>
</feature>
<name>A0AAN9AHP6_HALRR</name>
<evidence type="ECO:0000313" key="3">
    <source>
        <dbReference type="Proteomes" id="UP001381693"/>
    </source>
</evidence>
<sequence length="178" mass="19425">EDASEGESTEEDNENKEPASRCLGLSLNEAIEEDGGIELQEVTVHRTSADVDRSINFNLSRPQEENMHGSCGRLSLHDPQSVTSLHRDEKSLSKGSDDEGLARRKASRSDSANSENKTSLDENGNPIMGMSSSSSLMTSDRPKTSTALRTNGHGAPQKEISRFDRLKAKIDKKKPPCV</sequence>
<feature type="non-terminal residue" evidence="2">
    <location>
        <position position="1"/>
    </location>
</feature>
<feature type="compositionally biased region" description="Basic and acidic residues" evidence="1">
    <location>
        <begin position="159"/>
        <end position="169"/>
    </location>
</feature>
<feature type="region of interest" description="Disordered" evidence="1">
    <location>
        <begin position="47"/>
        <end position="178"/>
    </location>
</feature>
<gene>
    <name evidence="2" type="ORF">SK128_002692</name>
</gene>
<reference evidence="2 3" key="1">
    <citation type="submission" date="2023-11" db="EMBL/GenBank/DDBJ databases">
        <title>Halocaridina rubra genome assembly.</title>
        <authorList>
            <person name="Smith C."/>
        </authorList>
    </citation>
    <scope>NUCLEOTIDE SEQUENCE [LARGE SCALE GENOMIC DNA]</scope>
    <source>
        <strain evidence="2">EP-1</strain>
        <tissue evidence="2">Whole</tissue>
    </source>
</reference>
<evidence type="ECO:0000256" key="1">
    <source>
        <dbReference type="SAM" id="MobiDB-lite"/>
    </source>
</evidence>
<organism evidence="2 3">
    <name type="scientific">Halocaridina rubra</name>
    <name type="common">Hawaiian red shrimp</name>
    <dbReference type="NCBI Taxonomy" id="373956"/>
    <lineage>
        <taxon>Eukaryota</taxon>
        <taxon>Metazoa</taxon>
        <taxon>Ecdysozoa</taxon>
        <taxon>Arthropoda</taxon>
        <taxon>Crustacea</taxon>
        <taxon>Multicrustacea</taxon>
        <taxon>Malacostraca</taxon>
        <taxon>Eumalacostraca</taxon>
        <taxon>Eucarida</taxon>
        <taxon>Decapoda</taxon>
        <taxon>Pleocyemata</taxon>
        <taxon>Caridea</taxon>
        <taxon>Atyoidea</taxon>
        <taxon>Atyidae</taxon>
        <taxon>Halocaridina</taxon>
    </lineage>
</organism>
<dbReference type="Proteomes" id="UP001381693">
    <property type="component" value="Unassembled WGS sequence"/>
</dbReference>
<dbReference type="AlphaFoldDB" id="A0AAN9AHP6"/>
<accession>A0AAN9AHP6</accession>
<comment type="caution">
    <text evidence="2">The sequence shown here is derived from an EMBL/GenBank/DDBJ whole genome shotgun (WGS) entry which is preliminary data.</text>
</comment>
<keyword evidence="3" id="KW-1185">Reference proteome</keyword>
<evidence type="ECO:0000313" key="2">
    <source>
        <dbReference type="EMBL" id="KAK7087024.1"/>
    </source>
</evidence>
<protein>
    <submittedName>
        <fullName evidence="2">Uncharacterized protein</fullName>
    </submittedName>
</protein>
<feature type="region of interest" description="Disordered" evidence="1">
    <location>
        <begin position="1"/>
        <end position="22"/>
    </location>
</feature>
<feature type="compositionally biased region" description="Basic and acidic residues" evidence="1">
    <location>
        <begin position="85"/>
        <end position="102"/>
    </location>
</feature>
<dbReference type="EMBL" id="JAXCGZ010000019">
    <property type="protein sequence ID" value="KAK7087024.1"/>
    <property type="molecule type" value="Genomic_DNA"/>
</dbReference>